<keyword evidence="5" id="KW-1133">Transmembrane helix</keyword>
<name>A0ABY1BCC7_9PSED</name>
<evidence type="ECO:0000256" key="3">
    <source>
        <dbReference type="ARBA" id="ARBA00022481"/>
    </source>
</evidence>
<evidence type="ECO:0000256" key="6">
    <source>
        <dbReference type="ARBA" id="ARBA00023136"/>
    </source>
</evidence>
<dbReference type="PANTHER" id="PTHR32089:SF112">
    <property type="entry name" value="LYSOZYME-LIKE PROTEIN-RELATED"/>
    <property type="match status" value="1"/>
</dbReference>
<evidence type="ECO:0000313" key="11">
    <source>
        <dbReference type="EMBL" id="SEQ50134.1"/>
    </source>
</evidence>
<dbReference type="InterPro" id="IPR004089">
    <property type="entry name" value="MCPsignal_dom"/>
</dbReference>
<proteinExistence type="predicted"/>
<dbReference type="SUPFAM" id="SSF58104">
    <property type="entry name" value="Methyl-accepting chemotaxis protein (MCP) signaling domain"/>
    <property type="match status" value="1"/>
</dbReference>
<evidence type="ECO:0000256" key="2">
    <source>
        <dbReference type="ARBA" id="ARBA00022475"/>
    </source>
</evidence>
<keyword evidence="6" id="KW-0472">Membrane</keyword>
<feature type="domain" description="Methyl-accepting transducer" evidence="10">
    <location>
        <begin position="1"/>
        <end position="114"/>
    </location>
</feature>
<evidence type="ECO:0000313" key="12">
    <source>
        <dbReference type="Proteomes" id="UP000198512"/>
    </source>
</evidence>
<dbReference type="SMART" id="SM00283">
    <property type="entry name" value="MA"/>
    <property type="match status" value="1"/>
</dbReference>
<dbReference type="Pfam" id="PF22673">
    <property type="entry name" value="MCP-like_PDC_1"/>
    <property type="match status" value="1"/>
</dbReference>
<keyword evidence="3" id="KW-0488">Methylation</keyword>
<evidence type="ECO:0000259" key="10">
    <source>
        <dbReference type="PROSITE" id="PS50111"/>
    </source>
</evidence>
<dbReference type="Gene3D" id="3.30.450.20">
    <property type="entry name" value="PAS domain"/>
    <property type="match status" value="2"/>
</dbReference>
<dbReference type="Pfam" id="PF00015">
    <property type="entry name" value="MCPsignal"/>
    <property type="match status" value="1"/>
</dbReference>
<evidence type="ECO:0000256" key="5">
    <source>
        <dbReference type="ARBA" id="ARBA00022989"/>
    </source>
</evidence>
<protein>
    <submittedName>
        <fullName evidence="11">Methyl-accepting chemotaxis protein</fullName>
    </submittedName>
</protein>
<evidence type="ECO:0000256" key="7">
    <source>
        <dbReference type="ARBA" id="ARBA00023224"/>
    </source>
</evidence>
<dbReference type="PANTHER" id="PTHR32089">
    <property type="entry name" value="METHYL-ACCEPTING CHEMOTAXIS PROTEIN MCPB"/>
    <property type="match status" value="1"/>
</dbReference>
<dbReference type="EMBL" id="FOFP01000006">
    <property type="protein sequence ID" value="SEQ50134.1"/>
    <property type="molecule type" value="Genomic_DNA"/>
</dbReference>
<keyword evidence="7 8" id="KW-0807">Transducer</keyword>
<comment type="caution">
    <text evidence="11">The sequence shown here is derived from an EMBL/GenBank/DDBJ whole genome shotgun (WGS) entry which is preliminary data.</text>
</comment>
<dbReference type="CDD" id="cd12913">
    <property type="entry name" value="PDC1_MCP_like"/>
    <property type="match status" value="1"/>
</dbReference>
<gene>
    <name evidence="11" type="ORF">SAMN05216600_106194</name>
</gene>
<dbReference type="Gene3D" id="6.10.250.3200">
    <property type="match status" value="1"/>
</dbReference>
<dbReference type="Proteomes" id="UP000198512">
    <property type="component" value="Unassembled WGS sequence"/>
</dbReference>
<sequence length="390" mass="42191">MHTQSAYSPRNAVKQDALDNTMGQIKKLVSDLEHNANEISGIVNVIRDVAKHTNLLALNAAIEAARAGEVGRGFAVVADEVRALAQRTATATSDIAQKVQSIGVDTRNAVKGVELAERDAMQETARLLAAQEAARLETRLAKLAATLHGLKRVIESLKQANLGPQREAINAVMAANLKADKDVLAYSCCLEANVLDGRDSEFCSAPGHAPDGRFIPYWNRGQGSIALEPLADHDKPGLNDWYEIPRRSNHDLMMEPYDYSVNGRSVRMTSLMVLVKFNERFAGVLGADFALDNLQKDLSEHKPLGVGYLALLSTAGSYITHPDPAWAGKNASDLNSDARQAIKTGKAYRYVQNGDLVRVFCPVNTGVAQTPWALMVCFSIEAALKAQSGA</sequence>
<dbReference type="PROSITE" id="PS50111">
    <property type="entry name" value="CHEMOTAXIS_TRANSDUC_2"/>
    <property type="match status" value="1"/>
</dbReference>
<evidence type="ECO:0000256" key="8">
    <source>
        <dbReference type="PROSITE-ProRule" id="PRU00284"/>
    </source>
</evidence>
<keyword evidence="9" id="KW-0175">Coiled coil</keyword>
<organism evidence="11 12">
    <name type="scientific">Pseudomonas cuatrocienegasensis</name>
    <dbReference type="NCBI Taxonomy" id="543360"/>
    <lineage>
        <taxon>Bacteria</taxon>
        <taxon>Pseudomonadati</taxon>
        <taxon>Pseudomonadota</taxon>
        <taxon>Gammaproteobacteria</taxon>
        <taxon>Pseudomonadales</taxon>
        <taxon>Pseudomonadaceae</taxon>
        <taxon>Pseudomonas</taxon>
    </lineage>
</organism>
<evidence type="ECO:0000256" key="1">
    <source>
        <dbReference type="ARBA" id="ARBA00004236"/>
    </source>
</evidence>
<evidence type="ECO:0000256" key="9">
    <source>
        <dbReference type="SAM" id="Coils"/>
    </source>
</evidence>
<reference evidence="11 12" key="1">
    <citation type="submission" date="2016-10" db="EMBL/GenBank/DDBJ databases">
        <authorList>
            <person name="Varghese N."/>
            <person name="Submissions S."/>
        </authorList>
    </citation>
    <scope>NUCLEOTIDE SEQUENCE [LARGE SCALE GENOMIC DNA]</scope>
    <source>
        <strain evidence="11 12">CIP 109853</strain>
    </source>
</reference>
<keyword evidence="2" id="KW-1003">Cell membrane</keyword>
<comment type="subcellular location">
    <subcellularLocation>
        <location evidence="1">Cell membrane</location>
    </subcellularLocation>
</comment>
<feature type="coiled-coil region" evidence="9">
    <location>
        <begin position="133"/>
        <end position="160"/>
    </location>
</feature>
<keyword evidence="12" id="KW-1185">Reference proteome</keyword>
<accession>A0ABY1BCC7</accession>
<keyword evidence="4" id="KW-0812">Transmembrane</keyword>
<evidence type="ECO:0000256" key="4">
    <source>
        <dbReference type="ARBA" id="ARBA00022692"/>
    </source>
</evidence>